<dbReference type="AlphaFoldDB" id="A0A6P1YEE7"/>
<reference evidence="2 3" key="1">
    <citation type="submission" date="2020-02" db="EMBL/GenBank/DDBJ databases">
        <title>Thermophilic hydrogen producing bacteria, Caloranaerobacter azorensis.</title>
        <authorList>
            <person name="Baek K."/>
        </authorList>
    </citation>
    <scope>NUCLEOTIDE SEQUENCE [LARGE SCALE GENOMIC DNA]</scope>
    <source>
        <strain evidence="2 3">T3-1</strain>
    </source>
</reference>
<gene>
    <name evidence="2" type="ORF">G3A45_09620</name>
</gene>
<dbReference type="RefSeq" id="WP_163235351.1">
    <property type="nucleotide sequence ID" value="NZ_CP048617.1"/>
</dbReference>
<sequence>MNKIGNIERFILLISFSALVLTYSAFGLLQADVNPLLKLLPFLAIGIYILVKKSF</sequence>
<evidence type="ECO:0000256" key="1">
    <source>
        <dbReference type="SAM" id="Phobius"/>
    </source>
</evidence>
<dbReference type="EMBL" id="CP048617">
    <property type="protein sequence ID" value="QIB27524.1"/>
    <property type="molecule type" value="Genomic_DNA"/>
</dbReference>
<dbReference type="KEGG" id="cazo:G3A45_09620"/>
<name>A0A6P1YEE7_9FIRM</name>
<keyword evidence="1" id="KW-1133">Transmembrane helix</keyword>
<organism evidence="2 3">
    <name type="scientific">Caloranaerobacter azorensis</name>
    <dbReference type="NCBI Taxonomy" id="116090"/>
    <lineage>
        <taxon>Bacteria</taxon>
        <taxon>Bacillati</taxon>
        <taxon>Bacillota</taxon>
        <taxon>Tissierellia</taxon>
        <taxon>Tissierellales</taxon>
        <taxon>Thermohalobacteraceae</taxon>
        <taxon>Caloranaerobacter</taxon>
    </lineage>
</organism>
<keyword evidence="1" id="KW-0472">Membrane</keyword>
<evidence type="ECO:0000313" key="3">
    <source>
        <dbReference type="Proteomes" id="UP000464452"/>
    </source>
</evidence>
<feature type="transmembrane region" description="Helical" evidence="1">
    <location>
        <begin position="35"/>
        <end position="51"/>
    </location>
</feature>
<proteinExistence type="predicted"/>
<accession>A0A6P1YEE7</accession>
<evidence type="ECO:0000313" key="2">
    <source>
        <dbReference type="EMBL" id="QIB27524.1"/>
    </source>
</evidence>
<protein>
    <submittedName>
        <fullName evidence="2">Uncharacterized protein</fullName>
    </submittedName>
</protein>
<dbReference type="Proteomes" id="UP000464452">
    <property type="component" value="Chromosome"/>
</dbReference>
<keyword evidence="1" id="KW-0812">Transmembrane</keyword>
<feature type="transmembrane region" description="Helical" evidence="1">
    <location>
        <begin position="12"/>
        <end position="29"/>
    </location>
</feature>